<dbReference type="AlphaFoldDB" id="A0A518CH16"/>
<feature type="region of interest" description="Disordered" evidence="1">
    <location>
        <begin position="459"/>
        <end position="518"/>
    </location>
</feature>
<gene>
    <name evidence="2" type="ORF">Pla110_01680</name>
</gene>
<dbReference type="RefSeq" id="WP_144992243.1">
    <property type="nucleotide sequence ID" value="NZ_CP036281.1"/>
</dbReference>
<dbReference type="InterPro" id="IPR029058">
    <property type="entry name" value="AB_hydrolase_fold"/>
</dbReference>
<keyword evidence="3" id="KW-1185">Reference proteome</keyword>
<dbReference type="KEGG" id="plon:Pla110_01680"/>
<feature type="compositionally biased region" description="Polar residues" evidence="1">
    <location>
        <begin position="494"/>
        <end position="510"/>
    </location>
</feature>
<proteinExistence type="predicted"/>
<dbReference type="OrthoDB" id="214440at2"/>
<feature type="region of interest" description="Disordered" evidence="1">
    <location>
        <begin position="529"/>
        <end position="548"/>
    </location>
</feature>
<sequence>MAHVPSIFQTLLMMALLFGCSPLVMGQSNGPTLLPPSISAPVPENPTSSVTPTVPLPQYNPAASEDAPTPTFIKGTEEAAPDILVTPRIQIPSYRPTPTTGNPSQQPRTTSPPQINNRVLKPTTPRTYGQPGSPAPRIQADPLPPQQAPAPTTRLNASSTGPAKEAEGGTWREADYWIVSSRSLPQSPREEWKLNGQPPMLDYVHFDRDRTFRRYPREKYEEWFKPGTPVCIMVHGSFTSWESLRFESGHLYHWLKKSADEEPLQIVFFTWPSSSQLTGLLVTDVERLGSRSSYNARYLQDAVLSLPEKSPVTLLGHSHGARMCAQTLHDLDHSQKWKDRQDQADIQAIFIAAAFDHFWLQPGQRNDRVVHVTDRILNMKNSNDLALAFYSVQGSTGAEPLGRVGFTPQDRSFIGPSMTKIKEFDLAPFIGTAHLWSSFYQRADVGKYVTDFVFLPTTEPASSESERTDSPQNVASPDPLLRSQITDVMRPQSGPVQVTPSRTTPIQSHPGSYPAARSRMQPFAAGLPLIRGRRPIPPTAAPHLPRKW</sequence>
<evidence type="ECO:0000313" key="3">
    <source>
        <dbReference type="Proteomes" id="UP000317178"/>
    </source>
</evidence>
<feature type="region of interest" description="Disordered" evidence="1">
    <location>
        <begin position="77"/>
        <end position="168"/>
    </location>
</feature>
<dbReference type="EMBL" id="CP036281">
    <property type="protein sequence ID" value="QDU78464.1"/>
    <property type="molecule type" value="Genomic_DNA"/>
</dbReference>
<protein>
    <recommendedName>
        <fullName evidence="4">Alpha/beta hydrolase family protein</fullName>
    </recommendedName>
</protein>
<dbReference type="SUPFAM" id="SSF53474">
    <property type="entry name" value="alpha/beta-Hydrolases"/>
    <property type="match status" value="1"/>
</dbReference>
<evidence type="ECO:0000256" key="1">
    <source>
        <dbReference type="SAM" id="MobiDB-lite"/>
    </source>
</evidence>
<organism evidence="2 3">
    <name type="scientific">Polystyrenella longa</name>
    <dbReference type="NCBI Taxonomy" id="2528007"/>
    <lineage>
        <taxon>Bacteria</taxon>
        <taxon>Pseudomonadati</taxon>
        <taxon>Planctomycetota</taxon>
        <taxon>Planctomycetia</taxon>
        <taxon>Planctomycetales</taxon>
        <taxon>Planctomycetaceae</taxon>
        <taxon>Polystyrenella</taxon>
    </lineage>
</organism>
<dbReference type="InterPro" id="IPR010297">
    <property type="entry name" value="DUF900_hydrolase"/>
</dbReference>
<reference evidence="2 3" key="1">
    <citation type="submission" date="2019-02" db="EMBL/GenBank/DDBJ databases">
        <title>Deep-cultivation of Planctomycetes and their phenomic and genomic characterization uncovers novel biology.</title>
        <authorList>
            <person name="Wiegand S."/>
            <person name="Jogler M."/>
            <person name="Boedeker C."/>
            <person name="Pinto D."/>
            <person name="Vollmers J."/>
            <person name="Rivas-Marin E."/>
            <person name="Kohn T."/>
            <person name="Peeters S.H."/>
            <person name="Heuer A."/>
            <person name="Rast P."/>
            <person name="Oberbeckmann S."/>
            <person name="Bunk B."/>
            <person name="Jeske O."/>
            <person name="Meyerdierks A."/>
            <person name="Storesund J.E."/>
            <person name="Kallscheuer N."/>
            <person name="Luecker S."/>
            <person name="Lage O.M."/>
            <person name="Pohl T."/>
            <person name="Merkel B.J."/>
            <person name="Hornburger P."/>
            <person name="Mueller R.-W."/>
            <person name="Bruemmer F."/>
            <person name="Labrenz M."/>
            <person name="Spormann A.M."/>
            <person name="Op den Camp H."/>
            <person name="Overmann J."/>
            <person name="Amann R."/>
            <person name="Jetten M.S.M."/>
            <person name="Mascher T."/>
            <person name="Medema M.H."/>
            <person name="Devos D.P."/>
            <person name="Kaster A.-K."/>
            <person name="Ovreas L."/>
            <person name="Rohde M."/>
            <person name="Galperin M.Y."/>
            <person name="Jogler C."/>
        </authorList>
    </citation>
    <scope>NUCLEOTIDE SEQUENCE [LARGE SCALE GENOMIC DNA]</scope>
    <source>
        <strain evidence="2 3">Pla110</strain>
    </source>
</reference>
<accession>A0A518CH16</accession>
<evidence type="ECO:0008006" key="4">
    <source>
        <dbReference type="Google" id="ProtNLM"/>
    </source>
</evidence>
<evidence type="ECO:0000313" key="2">
    <source>
        <dbReference type="EMBL" id="QDU78464.1"/>
    </source>
</evidence>
<name>A0A518CH16_9PLAN</name>
<feature type="compositionally biased region" description="Low complexity" evidence="1">
    <location>
        <begin position="103"/>
        <end position="114"/>
    </location>
</feature>
<dbReference type="Proteomes" id="UP000317178">
    <property type="component" value="Chromosome"/>
</dbReference>
<dbReference type="Pfam" id="PF05990">
    <property type="entry name" value="DUF900"/>
    <property type="match status" value="1"/>
</dbReference>